<reference evidence="1" key="1">
    <citation type="journal article" date="2014" name="Front. Microbiol.">
        <title>High frequency of phylogenetically diverse reductive dehalogenase-homologous genes in deep subseafloor sedimentary metagenomes.</title>
        <authorList>
            <person name="Kawai M."/>
            <person name="Futagami T."/>
            <person name="Toyoda A."/>
            <person name="Takaki Y."/>
            <person name="Nishi S."/>
            <person name="Hori S."/>
            <person name="Arai W."/>
            <person name="Tsubouchi T."/>
            <person name="Morono Y."/>
            <person name="Uchiyama I."/>
            <person name="Ito T."/>
            <person name="Fujiyama A."/>
            <person name="Inagaki F."/>
            <person name="Takami H."/>
        </authorList>
    </citation>
    <scope>NUCLEOTIDE SEQUENCE</scope>
    <source>
        <strain evidence="1">Expedition CK06-06</strain>
    </source>
</reference>
<organism evidence="1">
    <name type="scientific">marine sediment metagenome</name>
    <dbReference type="NCBI Taxonomy" id="412755"/>
    <lineage>
        <taxon>unclassified sequences</taxon>
        <taxon>metagenomes</taxon>
        <taxon>ecological metagenomes</taxon>
    </lineage>
</organism>
<name>X1IXY6_9ZZZZ</name>
<proteinExistence type="predicted"/>
<gene>
    <name evidence="1" type="ORF">S03H2_67162</name>
</gene>
<feature type="non-terminal residue" evidence="1">
    <location>
        <position position="1"/>
    </location>
</feature>
<dbReference type="EMBL" id="BARU01043924">
    <property type="protein sequence ID" value="GAH86567.1"/>
    <property type="molecule type" value="Genomic_DNA"/>
</dbReference>
<protein>
    <submittedName>
        <fullName evidence="1">Uncharacterized protein</fullName>
    </submittedName>
</protein>
<sequence>LEENAQKAFTKYERGENLSMEEFRLLVERIGSLNYEKFVILWLNL</sequence>
<evidence type="ECO:0000313" key="1">
    <source>
        <dbReference type="EMBL" id="GAH86567.1"/>
    </source>
</evidence>
<dbReference type="AlphaFoldDB" id="X1IXY6"/>
<comment type="caution">
    <text evidence="1">The sequence shown here is derived from an EMBL/GenBank/DDBJ whole genome shotgun (WGS) entry which is preliminary data.</text>
</comment>
<accession>X1IXY6</accession>